<keyword evidence="1" id="KW-0812">Transmembrane</keyword>
<feature type="signal peptide" evidence="2">
    <location>
        <begin position="1"/>
        <end position="23"/>
    </location>
</feature>
<sequence length="486" mass="52371">MGLLQNSLLLWTMTFGTLGGAAGVVVRCPKPGSSAPSNCTCSNTSLSIRCNFQNKWDAVLTKELFEPYLNMSLNTAYVRVTNATSVNVTSGFMQRWLSWPSSAFDVWNSGTVTLQPTPRLDNDTRLKPGSFAGVGIMNCHIPEIPNSFMRDRARGALRIKLSKVGVMRTGFFNNVGEIRYIALEDTVVDEVEGSVAAEGYITLSRRNVHSWTGLELSNVSIGVLGPGAFNLTHKSDMEVMSVKNCSLGWVGTGALAASGDIEVTFENNTFKYLQKGAFKVAVTGSVSFTGNQMGAKGLDALGDLECHNASSFQNNTILVSTFVSPVPGQASSTPFHPSCGKAQLFLVLTPARELLMVEDARAAWVLGATVLVLGMAMVVGVVWSFRRHRPIFSINCFPTLLQGRNYKSSQENLPKNIELNTPSDDLEEGTSVSDLDMACESQQDIEQPLLGAAQGVQGVESCSAASFPASEDEPDATAIFFDEDLI</sequence>
<accession>A0A8J4Y9M2</accession>
<name>A0A8J4Y9M2_CHIOP</name>
<comment type="caution">
    <text evidence="3">The sequence shown here is derived from an EMBL/GenBank/DDBJ whole genome shotgun (WGS) entry which is preliminary data.</text>
</comment>
<dbReference type="AlphaFoldDB" id="A0A8J4Y9M2"/>
<feature type="chain" id="PRO_5035294508" evidence="2">
    <location>
        <begin position="24"/>
        <end position="486"/>
    </location>
</feature>
<organism evidence="3 4">
    <name type="scientific">Chionoecetes opilio</name>
    <name type="common">Atlantic snow crab</name>
    <name type="synonym">Cancer opilio</name>
    <dbReference type="NCBI Taxonomy" id="41210"/>
    <lineage>
        <taxon>Eukaryota</taxon>
        <taxon>Metazoa</taxon>
        <taxon>Ecdysozoa</taxon>
        <taxon>Arthropoda</taxon>
        <taxon>Crustacea</taxon>
        <taxon>Multicrustacea</taxon>
        <taxon>Malacostraca</taxon>
        <taxon>Eumalacostraca</taxon>
        <taxon>Eucarida</taxon>
        <taxon>Decapoda</taxon>
        <taxon>Pleocyemata</taxon>
        <taxon>Brachyura</taxon>
        <taxon>Eubrachyura</taxon>
        <taxon>Majoidea</taxon>
        <taxon>Majidae</taxon>
        <taxon>Chionoecetes</taxon>
    </lineage>
</organism>
<keyword evidence="1" id="KW-0472">Membrane</keyword>
<evidence type="ECO:0000256" key="2">
    <source>
        <dbReference type="SAM" id="SignalP"/>
    </source>
</evidence>
<evidence type="ECO:0000313" key="3">
    <source>
        <dbReference type="EMBL" id="KAG0718824.1"/>
    </source>
</evidence>
<evidence type="ECO:0000313" key="4">
    <source>
        <dbReference type="Proteomes" id="UP000770661"/>
    </source>
</evidence>
<keyword evidence="4" id="KW-1185">Reference proteome</keyword>
<dbReference type="OrthoDB" id="6369181at2759"/>
<proteinExistence type="predicted"/>
<feature type="transmembrane region" description="Helical" evidence="1">
    <location>
        <begin position="362"/>
        <end position="385"/>
    </location>
</feature>
<reference evidence="3" key="1">
    <citation type="submission" date="2020-07" db="EMBL/GenBank/DDBJ databases">
        <title>The High-quality genome of the commercially important snow crab, Chionoecetes opilio.</title>
        <authorList>
            <person name="Jeong J.-H."/>
            <person name="Ryu S."/>
        </authorList>
    </citation>
    <scope>NUCLEOTIDE SEQUENCE</scope>
    <source>
        <strain evidence="3">MADBK_172401_WGS</strain>
        <tissue evidence="3">Digestive gland</tissue>
    </source>
</reference>
<keyword evidence="2" id="KW-0732">Signal</keyword>
<keyword evidence="1" id="KW-1133">Transmembrane helix</keyword>
<gene>
    <name evidence="3" type="ORF">GWK47_051712</name>
</gene>
<protein>
    <submittedName>
        <fullName evidence="3">Uncharacterized protein</fullName>
    </submittedName>
</protein>
<dbReference type="EMBL" id="JACEEZ010015449">
    <property type="protein sequence ID" value="KAG0718824.1"/>
    <property type="molecule type" value="Genomic_DNA"/>
</dbReference>
<evidence type="ECO:0000256" key="1">
    <source>
        <dbReference type="SAM" id="Phobius"/>
    </source>
</evidence>
<dbReference type="Proteomes" id="UP000770661">
    <property type="component" value="Unassembled WGS sequence"/>
</dbReference>